<gene>
    <name evidence="6" type="primary">dprA</name>
    <name evidence="6" type="ORF">LU297_04995</name>
</gene>
<dbReference type="EMBL" id="CP089977">
    <property type="protein sequence ID" value="UXZ03995.1"/>
    <property type="molecule type" value="Genomic_DNA"/>
</dbReference>
<sequence length="394" mass="42806">MQAYQALTGRWAVLALWYIVNTSLIAYYKLLERFGGASEALLATRTAWQELGIHTAHLNRWQDATDVLAFIDRVQKELSINTYHLLDTSDEAYPSQLLQLYDPPPVLFYRGNVARLNDEQIAIVGTRNPTQYAQKTTFDLAQYLVQSGYTITSGLAQGVDRQAHLGALTQLPTLMGRTVGVMGTGIDVCYPRNHHALFAQIIDEGGCVLTELLPATPASKHTFPRRNRLVAGLSLATVVTEAAVQSGSLITARLSAEQGKQVFVVPGLIDNPQAQGCHHLIREGATLIYHPNHILEDIGRQIDVPKTFGSGASPEKTPSKSTQNSQVAATSSVAQHKIIPKHLTAIFDVLSDTPQDLDVLVAMSGMAVPTLLAGLLELEILGVLVQIGGRYAKA</sequence>
<dbReference type="InterPro" id="IPR057666">
    <property type="entry name" value="DrpA_SLOG"/>
</dbReference>
<keyword evidence="7" id="KW-1185">Reference proteome</keyword>
<dbReference type="PANTHER" id="PTHR43022">
    <property type="entry name" value="PROTEIN SMF"/>
    <property type="match status" value="1"/>
</dbReference>
<dbReference type="InterPro" id="IPR041614">
    <property type="entry name" value="DprA_WH"/>
</dbReference>
<evidence type="ECO:0000256" key="2">
    <source>
        <dbReference type="SAM" id="MobiDB-lite"/>
    </source>
</evidence>
<dbReference type="RefSeq" id="WP_263075470.1">
    <property type="nucleotide sequence ID" value="NZ_CP089977.1"/>
</dbReference>
<dbReference type="Proteomes" id="UP001063782">
    <property type="component" value="Chromosome"/>
</dbReference>
<dbReference type="PANTHER" id="PTHR43022:SF1">
    <property type="entry name" value="PROTEIN SMF"/>
    <property type="match status" value="1"/>
</dbReference>
<evidence type="ECO:0000256" key="1">
    <source>
        <dbReference type="ARBA" id="ARBA00006525"/>
    </source>
</evidence>
<dbReference type="Pfam" id="PF17782">
    <property type="entry name" value="WHD_DprA"/>
    <property type="match status" value="1"/>
</dbReference>
<keyword evidence="3" id="KW-0472">Membrane</keyword>
<protein>
    <submittedName>
        <fullName evidence="6">DNA-processing protein DprA</fullName>
    </submittedName>
</protein>
<name>A0ABY6F256_9GAMM</name>
<dbReference type="Pfam" id="PF02481">
    <property type="entry name" value="DNA_processg_A"/>
    <property type="match status" value="1"/>
</dbReference>
<feature type="region of interest" description="Disordered" evidence="2">
    <location>
        <begin position="306"/>
        <end position="327"/>
    </location>
</feature>
<evidence type="ECO:0000259" key="4">
    <source>
        <dbReference type="Pfam" id="PF02481"/>
    </source>
</evidence>
<evidence type="ECO:0000259" key="5">
    <source>
        <dbReference type="Pfam" id="PF17782"/>
    </source>
</evidence>
<feature type="transmembrane region" description="Helical" evidence="3">
    <location>
        <begin position="12"/>
        <end position="30"/>
    </location>
</feature>
<evidence type="ECO:0000313" key="7">
    <source>
        <dbReference type="Proteomes" id="UP001063782"/>
    </source>
</evidence>
<dbReference type="SUPFAM" id="SSF102405">
    <property type="entry name" value="MCP/YpsA-like"/>
    <property type="match status" value="1"/>
</dbReference>
<reference evidence="6" key="1">
    <citation type="submission" date="2021-12" db="EMBL/GenBank/DDBJ databases">
        <title>taxonomy of Moraxella sp. ZY201224.</title>
        <authorList>
            <person name="Li F."/>
        </authorList>
    </citation>
    <scope>NUCLEOTIDE SEQUENCE</scope>
    <source>
        <strain evidence="6">ZY201224</strain>
    </source>
</reference>
<organism evidence="6 7">
    <name type="scientific">Moraxella nasicaprae</name>
    <dbReference type="NCBI Taxonomy" id="2904122"/>
    <lineage>
        <taxon>Bacteria</taxon>
        <taxon>Pseudomonadati</taxon>
        <taxon>Pseudomonadota</taxon>
        <taxon>Gammaproteobacteria</taxon>
        <taxon>Moraxellales</taxon>
        <taxon>Moraxellaceae</taxon>
        <taxon>Moraxella</taxon>
    </lineage>
</organism>
<feature type="domain" description="Smf/DprA SLOG" evidence="4">
    <location>
        <begin position="86"/>
        <end position="298"/>
    </location>
</feature>
<feature type="domain" description="DprA winged helix" evidence="5">
    <location>
        <begin position="344"/>
        <end position="389"/>
    </location>
</feature>
<proteinExistence type="inferred from homology"/>
<keyword evidence="3" id="KW-1133">Transmembrane helix</keyword>
<dbReference type="InterPro" id="IPR003488">
    <property type="entry name" value="DprA"/>
</dbReference>
<dbReference type="Gene3D" id="1.10.10.10">
    <property type="entry name" value="Winged helix-like DNA-binding domain superfamily/Winged helix DNA-binding domain"/>
    <property type="match status" value="1"/>
</dbReference>
<keyword evidence="3" id="KW-0812">Transmembrane</keyword>
<dbReference type="Gene3D" id="3.40.50.450">
    <property type="match status" value="1"/>
</dbReference>
<evidence type="ECO:0000313" key="6">
    <source>
        <dbReference type="EMBL" id="UXZ03995.1"/>
    </source>
</evidence>
<accession>A0ABY6F256</accession>
<comment type="similarity">
    <text evidence="1">Belongs to the DprA/Smf family.</text>
</comment>
<dbReference type="NCBIfam" id="TIGR00732">
    <property type="entry name" value="dprA"/>
    <property type="match status" value="1"/>
</dbReference>
<evidence type="ECO:0000256" key="3">
    <source>
        <dbReference type="SAM" id="Phobius"/>
    </source>
</evidence>
<dbReference type="InterPro" id="IPR036388">
    <property type="entry name" value="WH-like_DNA-bd_sf"/>
</dbReference>